<reference evidence="3" key="1">
    <citation type="journal article" date="2020" name="Stud. Mycol.">
        <title>101 Dothideomycetes genomes: a test case for predicting lifestyles and emergence of pathogens.</title>
        <authorList>
            <person name="Haridas S."/>
            <person name="Albert R."/>
            <person name="Binder M."/>
            <person name="Bloem J."/>
            <person name="Labutti K."/>
            <person name="Salamov A."/>
            <person name="Andreopoulos B."/>
            <person name="Baker S."/>
            <person name="Barry K."/>
            <person name="Bills G."/>
            <person name="Bluhm B."/>
            <person name="Cannon C."/>
            <person name="Castanera R."/>
            <person name="Culley D."/>
            <person name="Daum C."/>
            <person name="Ezra D."/>
            <person name="Gonzalez J."/>
            <person name="Henrissat B."/>
            <person name="Kuo A."/>
            <person name="Liang C."/>
            <person name="Lipzen A."/>
            <person name="Lutzoni F."/>
            <person name="Magnuson J."/>
            <person name="Mondo S."/>
            <person name="Nolan M."/>
            <person name="Ohm R."/>
            <person name="Pangilinan J."/>
            <person name="Park H.-J."/>
            <person name="Ramirez L."/>
            <person name="Alfaro M."/>
            <person name="Sun H."/>
            <person name="Tritt A."/>
            <person name="Yoshinaga Y."/>
            <person name="Zwiers L.-H."/>
            <person name="Turgeon B."/>
            <person name="Goodwin S."/>
            <person name="Spatafora J."/>
            <person name="Crous P."/>
            <person name="Grigoriev I."/>
        </authorList>
    </citation>
    <scope>NUCLEOTIDE SEQUENCE</scope>
    <source>
        <strain evidence="3">CBS 473.64</strain>
    </source>
</reference>
<gene>
    <name evidence="3" type="ORF">P280DRAFT_402545</name>
</gene>
<sequence length="652" mass="71837">MPPECGLRSPDDALVEGDGPGRCLRIARCPPARPLVYRVDSHRVFIRALAKLQFNRLLSGPMLDIYVGEAKRHWSLHRNLLLHHSERLEKELHDNTGKKLHRLELLEYDPAGFELLVKWLYQGKLDDVSEIPDATRKYEYAVNCHKLYLICDRFSMPQLKNVAMDQYRKGLNEAELVPDADEIHDIYRSNPAESPFRRLATRIAARQIMDPGNDRDVETYRQCFDNNPDFAIDLVKAIRHGAGGILFADPTEAGDGCEYHDHDAGPNCHIKGKGKSKQARPRDPESTKSGPSTNSVPPHRRLRQIPLLQNPSTSSPSQQARPSQQATPSQQHPPSRQAHRQDGLSVGPLRRRLTGPASSTVEMSTETATARPQSPKEENDKFRLVTSPAQQAPQNPTLQEETEESLPAPDASHQSSDGTSRQVQGSSVSDKSFSSEASETTASARKLEEQTPSPRNLWQWAKAGTGKLGIIGRMPHPEWKGPVMSSKDATSAVNGALEEGKKVGDSLDDFSIPSTMATEPNNEERKEEALAAKIESLGIASSSVIVDPSLPPTKVHPSFSQTKKSSDDLVVEQSRTPSPRVKKRANSDDPVAATVSIPSRNGTPATTPSRAQRKKELFTVTAMNTSSPQRIPKYKIVLNSNILSPSKTAAAT</sequence>
<feature type="compositionally biased region" description="Polar residues" evidence="1">
    <location>
        <begin position="412"/>
        <end position="432"/>
    </location>
</feature>
<dbReference type="SUPFAM" id="SSF54695">
    <property type="entry name" value="POZ domain"/>
    <property type="match status" value="1"/>
</dbReference>
<dbReference type="PANTHER" id="PTHR47843:SF2">
    <property type="entry name" value="BTB DOMAIN-CONTAINING PROTEIN"/>
    <property type="match status" value="1"/>
</dbReference>
<feature type="compositionally biased region" description="Polar residues" evidence="1">
    <location>
        <begin position="387"/>
        <end position="399"/>
    </location>
</feature>
<evidence type="ECO:0000313" key="3">
    <source>
        <dbReference type="EMBL" id="KAF2639431.1"/>
    </source>
</evidence>
<feature type="compositionally biased region" description="Basic residues" evidence="1">
    <location>
        <begin position="270"/>
        <end position="279"/>
    </location>
</feature>
<dbReference type="EMBL" id="MU006786">
    <property type="protein sequence ID" value="KAF2639431.1"/>
    <property type="molecule type" value="Genomic_DNA"/>
</dbReference>
<evidence type="ECO:0000256" key="1">
    <source>
        <dbReference type="SAM" id="MobiDB-lite"/>
    </source>
</evidence>
<dbReference type="Gene3D" id="3.30.710.10">
    <property type="entry name" value="Potassium Channel Kv1.1, Chain A"/>
    <property type="match status" value="1"/>
</dbReference>
<feature type="compositionally biased region" description="Polar residues" evidence="1">
    <location>
        <begin position="287"/>
        <end position="296"/>
    </location>
</feature>
<feature type="domain" description="BTB" evidence="2">
    <location>
        <begin position="63"/>
        <end position="129"/>
    </location>
</feature>
<dbReference type="OrthoDB" id="194443at2759"/>
<dbReference type="InterPro" id="IPR011333">
    <property type="entry name" value="SKP1/BTB/POZ_sf"/>
</dbReference>
<feature type="region of interest" description="Disordered" evidence="1">
    <location>
        <begin position="265"/>
        <end position="524"/>
    </location>
</feature>
<dbReference type="AlphaFoldDB" id="A0A6A6RXF2"/>
<keyword evidence="4" id="KW-1185">Reference proteome</keyword>
<proteinExistence type="predicted"/>
<dbReference type="InterPro" id="IPR000210">
    <property type="entry name" value="BTB/POZ_dom"/>
</dbReference>
<protein>
    <recommendedName>
        <fullName evidence="2">BTB domain-containing protein</fullName>
    </recommendedName>
</protein>
<evidence type="ECO:0000313" key="4">
    <source>
        <dbReference type="Proteomes" id="UP000799753"/>
    </source>
</evidence>
<dbReference type="PANTHER" id="PTHR47843">
    <property type="entry name" value="BTB DOMAIN-CONTAINING PROTEIN-RELATED"/>
    <property type="match status" value="1"/>
</dbReference>
<dbReference type="Proteomes" id="UP000799753">
    <property type="component" value="Unassembled WGS sequence"/>
</dbReference>
<feature type="compositionally biased region" description="Low complexity" evidence="1">
    <location>
        <begin position="434"/>
        <end position="444"/>
    </location>
</feature>
<evidence type="ECO:0000259" key="2">
    <source>
        <dbReference type="PROSITE" id="PS50097"/>
    </source>
</evidence>
<accession>A0A6A6RXF2</accession>
<name>A0A6A6RXF2_9PLEO</name>
<feature type="compositionally biased region" description="Polar residues" evidence="1">
    <location>
        <begin position="356"/>
        <end position="372"/>
    </location>
</feature>
<dbReference type="Pfam" id="PF00651">
    <property type="entry name" value="BTB"/>
    <property type="match status" value="1"/>
</dbReference>
<dbReference type="PROSITE" id="PS50097">
    <property type="entry name" value="BTB"/>
    <property type="match status" value="1"/>
</dbReference>
<feature type="compositionally biased region" description="Basic and acidic residues" evidence="1">
    <location>
        <begin position="374"/>
        <end position="383"/>
    </location>
</feature>
<feature type="region of interest" description="Disordered" evidence="1">
    <location>
        <begin position="548"/>
        <end position="615"/>
    </location>
</feature>
<organism evidence="3 4">
    <name type="scientific">Massarina eburnea CBS 473.64</name>
    <dbReference type="NCBI Taxonomy" id="1395130"/>
    <lineage>
        <taxon>Eukaryota</taxon>
        <taxon>Fungi</taxon>
        <taxon>Dikarya</taxon>
        <taxon>Ascomycota</taxon>
        <taxon>Pezizomycotina</taxon>
        <taxon>Dothideomycetes</taxon>
        <taxon>Pleosporomycetidae</taxon>
        <taxon>Pleosporales</taxon>
        <taxon>Massarineae</taxon>
        <taxon>Massarinaceae</taxon>
        <taxon>Massarina</taxon>
    </lineage>
</organism>
<feature type="compositionally biased region" description="Polar residues" evidence="1">
    <location>
        <begin position="596"/>
        <end position="610"/>
    </location>
</feature>
<dbReference type="CDD" id="cd18186">
    <property type="entry name" value="BTB_POZ_ZBTB_KLHL-like"/>
    <property type="match status" value="1"/>
</dbReference>
<feature type="compositionally biased region" description="Low complexity" evidence="1">
    <location>
        <begin position="311"/>
        <end position="330"/>
    </location>
</feature>